<proteinExistence type="predicted"/>
<keyword evidence="2" id="KW-1185">Reference proteome</keyword>
<evidence type="ECO:0000313" key="1">
    <source>
        <dbReference type="EMBL" id="NWV41297.1"/>
    </source>
</evidence>
<feature type="non-terminal residue" evidence="1">
    <location>
        <position position="120"/>
    </location>
</feature>
<protein>
    <submittedName>
        <fullName evidence="1">CFA43 protein</fullName>
    </submittedName>
</protein>
<gene>
    <name evidence="1" type="primary">Cfap43</name>
    <name evidence="1" type="ORF">GRAPIC_R01759</name>
</gene>
<reference evidence="1 2" key="1">
    <citation type="submission" date="2019-09" db="EMBL/GenBank/DDBJ databases">
        <title>Bird 10,000 Genomes (B10K) Project - Family phase.</title>
        <authorList>
            <person name="Zhang G."/>
        </authorList>
    </citation>
    <scope>NUCLEOTIDE SEQUENCE [LARGE SCALE GENOMIC DNA]</scope>
    <source>
        <strain evidence="1">B10K-DU-029-50</strain>
        <tissue evidence="1">Heart</tissue>
    </source>
</reference>
<dbReference type="EMBL" id="VZRM01006793">
    <property type="protein sequence ID" value="NWV41297.1"/>
    <property type="molecule type" value="Genomic_DNA"/>
</dbReference>
<evidence type="ECO:0000313" key="2">
    <source>
        <dbReference type="Proteomes" id="UP000575029"/>
    </source>
</evidence>
<dbReference type="InterPro" id="IPR036322">
    <property type="entry name" value="WD40_repeat_dom_sf"/>
</dbReference>
<accession>A0A7K6ERG1</accession>
<dbReference type="SUPFAM" id="SSF50978">
    <property type="entry name" value="WD40 repeat-like"/>
    <property type="match status" value="1"/>
</dbReference>
<sequence>LYFSAQEGILIFYHIKGLQYEMKICADISQPISNLIFSPDYTSLLLVTDQGTVYSYEPAHSGEAVKLLDTSSSCFLAADFLSPGNDYCVSVTTAGEVQVWSLAAGTLLSKINLGIEVHIT</sequence>
<dbReference type="Proteomes" id="UP000575029">
    <property type="component" value="Unassembled WGS sequence"/>
</dbReference>
<feature type="non-terminal residue" evidence="1">
    <location>
        <position position="1"/>
    </location>
</feature>
<name>A0A7K6ERG1_9PASS</name>
<organism evidence="1 2">
    <name type="scientific">Grantiella picta</name>
    <dbReference type="NCBI Taxonomy" id="266360"/>
    <lineage>
        <taxon>Eukaryota</taxon>
        <taxon>Metazoa</taxon>
        <taxon>Chordata</taxon>
        <taxon>Craniata</taxon>
        <taxon>Vertebrata</taxon>
        <taxon>Euteleostomi</taxon>
        <taxon>Archelosauria</taxon>
        <taxon>Archosauria</taxon>
        <taxon>Dinosauria</taxon>
        <taxon>Saurischia</taxon>
        <taxon>Theropoda</taxon>
        <taxon>Coelurosauria</taxon>
        <taxon>Aves</taxon>
        <taxon>Neognathae</taxon>
        <taxon>Neoaves</taxon>
        <taxon>Telluraves</taxon>
        <taxon>Australaves</taxon>
        <taxon>Passeriformes</taxon>
        <taxon>Meliphagoidea</taxon>
        <taxon>Meliphagidae</taxon>
        <taxon>Grantiella</taxon>
    </lineage>
</organism>
<comment type="caution">
    <text evidence="1">The sequence shown here is derived from an EMBL/GenBank/DDBJ whole genome shotgun (WGS) entry which is preliminary data.</text>
</comment>
<dbReference type="AlphaFoldDB" id="A0A7K6ERG1"/>
<dbReference type="Gene3D" id="2.130.10.10">
    <property type="entry name" value="YVTN repeat-like/Quinoprotein amine dehydrogenase"/>
    <property type="match status" value="1"/>
</dbReference>
<dbReference type="InterPro" id="IPR015943">
    <property type="entry name" value="WD40/YVTN_repeat-like_dom_sf"/>
</dbReference>